<dbReference type="RefSeq" id="WP_169593306.1">
    <property type="nucleotide sequence ID" value="NZ_VCQU01000012.1"/>
</dbReference>
<protein>
    <submittedName>
        <fullName evidence="1">Nitroreductase family deazaflavin-dependent oxidoreductase</fullName>
    </submittedName>
</protein>
<reference evidence="1 2" key="1">
    <citation type="submission" date="2019-05" db="EMBL/GenBank/DDBJ databases">
        <authorList>
            <person name="Lee S.D."/>
        </authorList>
    </citation>
    <scope>NUCLEOTIDE SEQUENCE [LARGE SCALE GENOMIC DNA]</scope>
    <source>
        <strain evidence="1 2">YC2-7</strain>
    </source>
</reference>
<organism evidence="1 2">
    <name type="scientific">Antrihabitans stalactiti</name>
    <dbReference type="NCBI Taxonomy" id="2584121"/>
    <lineage>
        <taxon>Bacteria</taxon>
        <taxon>Bacillati</taxon>
        <taxon>Actinomycetota</taxon>
        <taxon>Actinomycetes</taxon>
        <taxon>Mycobacteriales</taxon>
        <taxon>Nocardiaceae</taxon>
        <taxon>Antrihabitans</taxon>
    </lineage>
</organism>
<dbReference type="AlphaFoldDB" id="A0A848KLJ2"/>
<dbReference type="Gene3D" id="2.30.110.10">
    <property type="entry name" value="Electron Transport, Fmn-binding Protein, Chain A"/>
    <property type="match status" value="1"/>
</dbReference>
<keyword evidence="2" id="KW-1185">Reference proteome</keyword>
<reference evidence="1 2" key="2">
    <citation type="submission" date="2020-06" db="EMBL/GenBank/DDBJ databases">
        <title>Antribacter stalactiti gen. nov., sp. nov., a new member of the family Nacardiaceae isolated from a cave.</title>
        <authorList>
            <person name="Kim I.S."/>
        </authorList>
    </citation>
    <scope>NUCLEOTIDE SEQUENCE [LARGE SCALE GENOMIC DNA]</scope>
    <source>
        <strain evidence="1 2">YC2-7</strain>
    </source>
</reference>
<gene>
    <name evidence="1" type="ORF">FGL95_27105</name>
</gene>
<evidence type="ECO:0000313" key="2">
    <source>
        <dbReference type="Proteomes" id="UP000535543"/>
    </source>
</evidence>
<name>A0A848KLJ2_9NOCA</name>
<accession>A0A848KLJ2</accession>
<dbReference type="InterPro" id="IPR012349">
    <property type="entry name" value="Split_barrel_FMN-bd"/>
</dbReference>
<comment type="caution">
    <text evidence="1">The sequence shown here is derived from an EMBL/GenBank/DDBJ whole genome shotgun (WGS) entry which is preliminary data.</text>
</comment>
<dbReference type="Proteomes" id="UP000535543">
    <property type="component" value="Unassembled WGS sequence"/>
</dbReference>
<proteinExistence type="predicted"/>
<sequence length="126" mass="14085">MPLPRRLATFNRLATNRVIEPFAGRVPGFAVVVHKGRKSGREYRCPVGAVQDEVGFKIPLPYGRDVDWVKNVLAEGGCELVIRGDSVHVVDPEVIHDGDISWTPIGVRHMLKALDAPYYLQVRRAE</sequence>
<evidence type="ECO:0000313" key="1">
    <source>
        <dbReference type="EMBL" id="NMN98706.1"/>
    </source>
</evidence>
<dbReference type="EMBL" id="VCQU01000012">
    <property type="protein sequence ID" value="NMN98706.1"/>
    <property type="molecule type" value="Genomic_DNA"/>
</dbReference>